<evidence type="ECO:0000313" key="1">
    <source>
        <dbReference type="EMBL" id="GGG68369.1"/>
    </source>
</evidence>
<evidence type="ECO:0000313" key="2">
    <source>
        <dbReference type="Proteomes" id="UP000600247"/>
    </source>
</evidence>
<gene>
    <name evidence="1" type="ORF">GCM10010918_24070</name>
</gene>
<keyword evidence="2" id="KW-1185">Reference proteome</keyword>
<reference evidence="1 2" key="1">
    <citation type="journal article" date="2014" name="Int. J. Syst. Evol. Microbiol.">
        <title>Complete genome sequence of Corynebacterium casei LMG S-19264T (=DSM 44701T), isolated from a smear-ripened cheese.</title>
        <authorList>
            <consortium name="US DOE Joint Genome Institute (JGI-PGF)"/>
            <person name="Walter F."/>
            <person name="Albersmeier A."/>
            <person name="Kalinowski J."/>
            <person name="Ruckert C."/>
        </authorList>
    </citation>
    <scope>NUCLEOTIDE SEQUENCE [LARGE SCALE GENOMIC DNA]</scope>
    <source>
        <strain evidence="1 2">CGMCC 1.15286</strain>
    </source>
</reference>
<proteinExistence type="predicted"/>
<dbReference type="AlphaFoldDB" id="A0A917M111"/>
<comment type="caution">
    <text evidence="1">The sequence shown here is derived from an EMBL/GenBank/DDBJ whole genome shotgun (WGS) entry which is preliminary data.</text>
</comment>
<sequence length="65" mass="7954">MQDDPAYLLHLSDQHKRTNSPINGNMYDAGWIFQYMDQWFEECKIGRRRYMNRIDRAELQVWLTS</sequence>
<name>A0A917M111_9BACL</name>
<protein>
    <submittedName>
        <fullName evidence="1">Uncharacterized protein</fullName>
    </submittedName>
</protein>
<organism evidence="1 2">
    <name type="scientific">Paenibacillus radicis</name>
    <name type="common">ex Gao et al. 2016</name>
    <dbReference type="NCBI Taxonomy" id="1737354"/>
    <lineage>
        <taxon>Bacteria</taxon>
        <taxon>Bacillati</taxon>
        <taxon>Bacillota</taxon>
        <taxon>Bacilli</taxon>
        <taxon>Bacillales</taxon>
        <taxon>Paenibacillaceae</taxon>
        <taxon>Paenibacillus</taxon>
    </lineage>
</organism>
<dbReference type="EMBL" id="BMHY01000004">
    <property type="protein sequence ID" value="GGG68369.1"/>
    <property type="molecule type" value="Genomic_DNA"/>
</dbReference>
<dbReference type="Proteomes" id="UP000600247">
    <property type="component" value="Unassembled WGS sequence"/>
</dbReference>
<accession>A0A917M111</accession>